<gene>
    <name evidence="1" type="ORF">VSS16_22420</name>
</gene>
<accession>A0ABV5EFM6</accession>
<evidence type="ECO:0000313" key="1">
    <source>
        <dbReference type="EMBL" id="MFB8775458.1"/>
    </source>
</evidence>
<evidence type="ECO:0000313" key="2">
    <source>
        <dbReference type="Proteomes" id="UP001585080"/>
    </source>
</evidence>
<dbReference type="EMBL" id="JAYMRP010000020">
    <property type="protein sequence ID" value="MFB8775458.1"/>
    <property type="molecule type" value="Genomic_DNA"/>
</dbReference>
<reference evidence="1 2" key="1">
    <citation type="submission" date="2024-01" db="EMBL/GenBank/DDBJ databases">
        <title>Genome mining of biosynthetic gene clusters to explore secondary metabolites of Streptomyces sp.</title>
        <authorList>
            <person name="Baig A."/>
            <person name="Ajitkumar Shintre N."/>
            <person name="Kumar H."/>
            <person name="Anbarasu A."/>
            <person name="Ramaiah S."/>
        </authorList>
    </citation>
    <scope>NUCLEOTIDE SEQUENCE [LARGE SCALE GENOMIC DNA]</scope>
    <source>
        <strain evidence="1 2">A57</strain>
    </source>
</reference>
<evidence type="ECO:0008006" key="3">
    <source>
        <dbReference type="Google" id="ProtNLM"/>
    </source>
</evidence>
<dbReference type="RefSeq" id="WP_376734068.1">
    <property type="nucleotide sequence ID" value="NZ_JAYMRP010000020.1"/>
</dbReference>
<dbReference type="Gene3D" id="3.40.50.1010">
    <property type="entry name" value="5'-nuclease"/>
    <property type="match status" value="1"/>
</dbReference>
<keyword evidence="2" id="KW-1185">Reference proteome</keyword>
<dbReference type="InterPro" id="IPR029060">
    <property type="entry name" value="PIN-like_dom_sf"/>
</dbReference>
<protein>
    <recommendedName>
        <fullName evidence="3">PIN domain-containing protein</fullName>
    </recommendedName>
</protein>
<comment type="caution">
    <text evidence="1">The sequence shown here is derived from an EMBL/GenBank/DDBJ whole genome shotgun (WGS) entry which is preliminary data.</text>
</comment>
<name>A0ABV5EFM6_9ACTN</name>
<dbReference type="Proteomes" id="UP001585080">
    <property type="component" value="Unassembled WGS sequence"/>
</dbReference>
<dbReference type="SUPFAM" id="SSF88723">
    <property type="entry name" value="PIN domain-like"/>
    <property type="match status" value="1"/>
</dbReference>
<organism evidence="1 2">
    <name type="scientific">Streptomyces broussonetiae</name>
    <dbReference type="NCBI Taxonomy" id="2686304"/>
    <lineage>
        <taxon>Bacteria</taxon>
        <taxon>Bacillati</taxon>
        <taxon>Actinomycetota</taxon>
        <taxon>Actinomycetes</taxon>
        <taxon>Kitasatosporales</taxon>
        <taxon>Streptomycetaceae</taxon>
        <taxon>Streptomyces</taxon>
    </lineage>
</organism>
<sequence>MSHVVYDTGALIAAAKNEQRFLRRHLRLIDRGSTPLVPAGVLAQGWDSRPKAAALHRVLRGCEVLSFTEALARAAAVLCQESKTSDVIDASVVLASIAYGGVPIITDDPGDIRALADAANRGHIRVERP</sequence>
<proteinExistence type="predicted"/>